<feature type="non-terminal residue" evidence="1">
    <location>
        <position position="91"/>
    </location>
</feature>
<comment type="caution">
    <text evidence="1">The sequence shown here is derived from an EMBL/GenBank/DDBJ whole genome shotgun (WGS) entry which is preliminary data.</text>
</comment>
<evidence type="ECO:0000313" key="1">
    <source>
        <dbReference type="EMBL" id="KKL99739.1"/>
    </source>
</evidence>
<dbReference type="InterPro" id="IPR006311">
    <property type="entry name" value="TAT_signal"/>
</dbReference>
<name>A0A0F9GLF9_9ZZZZ</name>
<protein>
    <recommendedName>
        <fullName evidence="2">Twin-arginine translocation signal domain-containing protein</fullName>
    </recommendedName>
</protein>
<accession>A0A0F9GLF9</accession>
<reference evidence="1" key="1">
    <citation type="journal article" date="2015" name="Nature">
        <title>Complex archaea that bridge the gap between prokaryotes and eukaryotes.</title>
        <authorList>
            <person name="Spang A."/>
            <person name="Saw J.H."/>
            <person name="Jorgensen S.L."/>
            <person name="Zaremba-Niedzwiedzka K."/>
            <person name="Martijn J."/>
            <person name="Lind A.E."/>
            <person name="van Eijk R."/>
            <person name="Schleper C."/>
            <person name="Guy L."/>
            <person name="Ettema T.J."/>
        </authorList>
    </citation>
    <scope>NUCLEOTIDE SEQUENCE</scope>
</reference>
<sequence length="91" mass="9844">MKGKNQVITRRDFIRTGSCVVMGGLMGVPSLSRGAARGTDKSRVVLIRDERVVEGYGSLKHSNLGEMLDQSVTVLLEAGDATSAWRQLVNP</sequence>
<organism evidence="1">
    <name type="scientific">marine sediment metagenome</name>
    <dbReference type="NCBI Taxonomy" id="412755"/>
    <lineage>
        <taxon>unclassified sequences</taxon>
        <taxon>metagenomes</taxon>
        <taxon>ecological metagenomes</taxon>
    </lineage>
</organism>
<dbReference type="AlphaFoldDB" id="A0A0F9GLF9"/>
<proteinExistence type="predicted"/>
<gene>
    <name evidence="1" type="ORF">LCGC14_1811430</name>
</gene>
<dbReference type="EMBL" id="LAZR01017602">
    <property type="protein sequence ID" value="KKL99739.1"/>
    <property type="molecule type" value="Genomic_DNA"/>
</dbReference>
<evidence type="ECO:0008006" key="2">
    <source>
        <dbReference type="Google" id="ProtNLM"/>
    </source>
</evidence>
<dbReference type="PROSITE" id="PS51318">
    <property type="entry name" value="TAT"/>
    <property type="match status" value="1"/>
</dbReference>